<accession>A0A4R5AV92</accession>
<keyword evidence="1" id="KW-0732">Signal</keyword>
<feature type="signal peptide" evidence="1">
    <location>
        <begin position="1"/>
        <end position="19"/>
    </location>
</feature>
<protein>
    <recommendedName>
        <fullName evidence="2">Outer membrane protein beta-barrel domain-containing protein</fullName>
    </recommendedName>
</protein>
<organism evidence="3 4">
    <name type="scientific">Flavobacterium caseinilyticum</name>
    <dbReference type="NCBI Taxonomy" id="2541732"/>
    <lineage>
        <taxon>Bacteria</taxon>
        <taxon>Pseudomonadati</taxon>
        <taxon>Bacteroidota</taxon>
        <taxon>Flavobacteriia</taxon>
        <taxon>Flavobacteriales</taxon>
        <taxon>Flavobacteriaceae</taxon>
        <taxon>Flavobacterium</taxon>
    </lineage>
</organism>
<name>A0A4R5AV92_9FLAO</name>
<evidence type="ECO:0000259" key="2">
    <source>
        <dbReference type="Pfam" id="PF13568"/>
    </source>
</evidence>
<feature type="domain" description="Outer membrane protein beta-barrel" evidence="2">
    <location>
        <begin position="43"/>
        <end position="190"/>
    </location>
</feature>
<comment type="caution">
    <text evidence="3">The sequence shown here is derived from an EMBL/GenBank/DDBJ whole genome shotgun (WGS) entry which is preliminary data.</text>
</comment>
<sequence length="222" mass="25187">MKNAIICFVFIFIPFLMNAQETAETVIINPKGNWYFGAEIGSNTIASFKLGEPNKSFQVGVLAEYYTGRHWSLSGRIKYFETGVSFYRPDTHSGGWLDLGSDAYSGFFKGAVISIPITVKWEFRIFKNFSGSLKLGYAQSFETKSTYTNYSENLKTDYPKNYGSSNSGLGFNYFLNNKTAIYVDFETYFGGRKAKIPALIFDNDQYVMNNLINIGVKHNFKK</sequence>
<proteinExistence type="predicted"/>
<dbReference type="EMBL" id="SMFM01000004">
    <property type="protein sequence ID" value="TDD75849.1"/>
    <property type="molecule type" value="Genomic_DNA"/>
</dbReference>
<reference evidence="3 4" key="1">
    <citation type="submission" date="2019-03" db="EMBL/GenBank/DDBJ databases">
        <title>Flavobacterium AT-3-2 sp. nov., isolated from arctic soil.</title>
        <authorList>
            <person name="Chaudhary D.K."/>
        </authorList>
    </citation>
    <scope>NUCLEOTIDE SEQUENCE [LARGE SCALE GENOMIC DNA]</scope>
    <source>
        <strain evidence="3 4">AT-3-2</strain>
    </source>
</reference>
<evidence type="ECO:0000256" key="1">
    <source>
        <dbReference type="SAM" id="SignalP"/>
    </source>
</evidence>
<evidence type="ECO:0000313" key="4">
    <source>
        <dbReference type="Proteomes" id="UP000295278"/>
    </source>
</evidence>
<dbReference type="SUPFAM" id="SSF56925">
    <property type="entry name" value="OMPA-like"/>
    <property type="match status" value="1"/>
</dbReference>
<feature type="chain" id="PRO_5020372150" description="Outer membrane protein beta-barrel domain-containing protein" evidence="1">
    <location>
        <begin position="20"/>
        <end position="222"/>
    </location>
</feature>
<dbReference type="InterPro" id="IPR011250">
    <property type="entry name" value="OMP/PagP_B-barrel"/>
</dbReference>
<gene>
    <name evidence="3" type="ORF">E0F89_09815</name>
</gene>
<evidence type="ECO:0000313" key="3">
    <source>
        <dbReference type="EMBL" id="TDD75849.1"/>
    </source>
</evidence>
<dbReference type="InterPro" id="IPR025665">
    <property type="entry name" value="Beta-barrel_OMP_2"/>
</dbReference>
<dbReference type="Pfam" id="PF13568">
    <property type="entry name" value="OMP_b-brl_2"/>
    <property type="match status" value="1"/>
</dbReference>
<dbReference type="AlphaFoldDB" id="A0A4R5AV92"/>
<keyword evidence="4" id="KW-1185">Reference proteome</keyword>
<dbReference type="OrthoDB" id="1331290at2"/>
<dbReference type="Proteomes" id="UP000295278">
    <property type="component" value="Unassembled WGS sequence"/>
</dbReference>